<keyword evidence="3 7" id="KW-0812">Transmembrane</keyword>
<dbReference type="GO" id="GO:0030424">
    <property type="term" value="C:axon"/>
    <property type="evidence" value="ECO:0007669"/>
    <property type="project" value="TreeGrafter"/>
</dbReference>
<feature type="transmembrane region" description="Helical" evidence="7">
    <location>
        <begin position="29"/>
        <end position="48"/>
    </location>
</feature>
<evidence type="ECO:0008006" key="10">
    <source>
        <dbReference type="Google" id="ProtNLM"/>
    </source>
</evidence>
<evidence type="ECO:0000313" key="9">
    <source>
        <dbReference type="Proteomes" id="UP000807504"/>
    </source>
</evidence>
<evidence type="ECO:0000256" key="3">
    <source>
        <dbReference type="ARBA" id="ARBA00022692"/>
    </source>
</evidence>
<organism evidence="8 9">
    <name type="scientific">Argiope bruennichi</name>
    <name type="common">Wasp spider</name>
    <name type="synonym">Aranea bruennichi</name>
    <dbReference type="NCBI Taxonomy" id="94029"/>
    <lineage>
        <taxon>Eukaryota</taxon>
        <taxon>Metazoa</taxon>
        <taxon>Ecdysozoa</taxon>
        <taxon>Arthropoda</taxon>
        <taxon>Chelicerata</taxon>
        <taxon>Arachnida</taxon>
        <taxon>Araneae</taxon>
        <taxon>Araneomorphae</taxon>
        <taxon>Entelegynae</taxon>
        <taxon>Araneoidea</taxon>
        <taxon>Araneidae</taxon>
        <taxon>Argiope</taxon>
    </lineage>
</organism>
<evidence type="ECO:0000256" key="7">
    <source>
        <dbReference type="SAM" id="Phobius"/>
    </source>
</evidence>
<accession>A0A8T0F7B9</accession>
<feature type="transmembrane region" description="Helical" evidence="7">
    <location>
        <begin position="109"/>
        <end position="130"/>
    </location>
</feature>
<dbReference type="GO" id="GO:0008049">
    <property type="term" value="P:male courtship behavior"/>
    <property type="evidence" value="ECO:0007669"/>
    <property type="project" value="TreeGrafter"/>
</dbReference>
<dbReference type="Pfam" id="PF08395">
    <property type="entry name" value="7tm_7"/>
    <property type="match status" value="1"/>
</dbReference>
<name>A0A8T0F7B9_ARGBR</name>
<gene>
    <name evidence="8" type="ORF">HNY73_007887</name>
</gene>
<evidence type="ECO:0000256" key="6">
    <source>
        <dbReference type="ARBA" id="ARBA00023170"/>
    </source>
</evidence>
<feature type="transmembrane region" description="Helical" evidence="7">
    <location>
        <begin position="169"/>
        <end position="190"/>
    </location>
</feature>
<dbReference type="PANTHER" id="PTHR21143:SF133">
    <property type="entry name" value="GUSTATORY AND PHEROMONE RECEPTOR 32A-RELATED"/>
    <property type="match status" value="1"/>
</dbReference>
<feature type="transmembrane region" description="Helical" evidence="7">
    <location>
        <begin position="347"/>
        <end position="365"/>
    </location>
</feature>
<dbReference type="GO" id="GO:0007635">
    <property type="term" value="P:chemosensory behavior"/>
    <property type="evidence" value="ECO:0007669"/>
    <property type="project" value="TreeGrafter"/>
</dbReference>
<dbReference type="EMBL" id="JABXBU010000015">
    <property type="protein sequence ID" value="KAF8786125.1"/>
    <property type="molecule type" value="Genomic_DNA"/>
</dbReference>
<comment type="caution">
    <text evidence="8">The sequence shown here is derived from an EMBL/GenBank/DDBJ whole genome shotgun (WGS) entry which is preliminary data.</text>
</comment>
<proteinExistence type="predicted"/>
<keyword evidence="4 7" id="KW-1133">Transmembrane helix</keyword>
<feature type="transmembrane region" description="Helical" evidence="7">
    <location>
        <begin position="269"/>
        <end position="290"/>
    </location>
</feature>
<comment type="subcellular location">
    <subcellularLocation>
        <location evidence="1">Cell membrane</location>
        <topology evidence="1">Multi-pass membrane protein</topology>
    </subcellularLocation>
</comment>
<keyword evidence="6" id="KW-0675">Receptor</keyword>
<dbReference type="InterPro" id="IPR013604">
    <property type="entry name" value="7TM_chemorcpt"/>
</dbReference>
<evidence type="ECO:0000256" key="1">
    <source>
        <dbReference type="ARBA" id="ARBA00004651"/>
    </source>
</evidence>
<protein>
    <recommendedName>
        <fullName evidence="10">Gustatory receptor</fullName>
    </recommendedName>
</protein>
<keyword evidence="9" id="KW-1185">Reference proteome</keyword>
<keyword evidence="2" id="KW-1003">Cell membrane</keyword>
<evidence type="ECO:0000256" key="5">
    <source>
        <dbReference type="ARBA" id="ARBA00023136"/>
    </source>
</evidence>
<keyword evidence="5 7" id="KW-0472">Membrane</keyword>
<evidence type="ECO:0000256" key="2">
    <source>
        <dbReference type="ARBA" id="ARBA00022475"/>
    </source>
</evidence>
<dbReference type="GO" id="GO:0043025">
    <property type="term" value="C:neuronal cell body"/>
    <property type="evidence" value="ECO:0007669"/>
    <property type="project" value="TreeGrafter"/>
</dbReference>
<evidence type="ECO:0000313" key="8">
    <source>
        <dbReference type="EMBL" id="KAF8786125.1"/>
    </source>
</evidence>
<dbReference type="AlphaFoldDB" id="A0A8T0F7B9"/>
<dbReference type="GO" id="GO:0005886">
    <property type="term" value="C:plasma membrane"/>
    <property type="evidence" value="ECO:0007669"/>
    <property type="project" value="UniProtKB-SubCell"/>
</dbReference>
<dbReference type="GO" id="GO:0030425">
    <property type="term" value="C:dendrite"/>
    <property type="evidence" value="ECO:0007669"/>
    <property type="project" value="TreeGrafter"/>
</dbReference>
<feature type="transmembrane region" description="Helical" evidence="7">
    <location>
        <begin position="230"/>
        <end position="249"/>
    </location>
</feature>
<dbReference type="Proteomes" id="UP000807504">
    <property type="component" value="Unassembled WGS sequence"/>
</dbReference>
<dbReference type="GO" id="GO:0050909">
    <property type="term" value="P:sensory perception of taste"/>
    <property type="evidence" value="ECO:0007669"/>
    <property type="project" value="InterPro"/>
</dbReference>
<sequence length="368" mass="42566">MFIFGVDIEKNSKSSNNKAAKLRSMYQKLISIMWIMFLLHPIAITFSYEIRSSKTDFKETLSRKFPIVIAFALWCTLRSRHREIRNSLTNIHYLGNNLSVVFETVWTKIGLAVTVGVPLLMWLSVSIPFVENNCQKMMTYFSFNYSYVPESYNCVVLCIAMLFYNLGVYALSTSFAVFYVILCFHLSKLLHKFSKITSRNLEDKGCSAIRHHLVTYESLTQTLKSFESTMSFPIFLIQMSDCIVMFYSFVKLDPFHQSGERWFLKHYTFSLYFMALKAVASFLCVSLAATRVHEACRVIKDEQEEMLKLVIISPDMHEKELLLLLVNHNSPPFTLSAWSFFSFNRGMIMSAVGSILTYSLLILQLDIK</sequence>
<dbReference type="PANTHER" id="PTHR21143">
    <property type="entry name" value="INVERTEBRATE GUSTATORY RECEPTOR"/>
    <property type="match status" value="1"/>
</dbReference>
<reference evidence="8" key="1">
    <citation type="journal article" date="2020" name="bioRxiv">
        <title>Chromosome-level reference genome of the European wasp spider Argiope bruennichi: a resource for studies on range expansion and evolutionary adaptation.</title>
        <authorList>
            <person name="Sheffer M.M."/>
            <person name="Hoppe A."/>
            <person name="Krehenwinkel H."/>
            <person name="Uhl G."/>
            <person name="Kuss A.W."/>
            <person name="Jensen L."/>
            <person name="Jensen C."/>
            <person name="Gillespie R.G."/>
            <person name="Hoff K.J."/>
            <person name="Prost S."/>
        </authorList>
    </citation>
    <scope>NUCLEOTIDE SEQUENCE</scope>
</reference>
<reference evidence="8" key="2">
    <citation type="submission" date="2020-06" db="EMBL/GenBank/DDBJ databases">
        <authorList>
            <person name="Sheffer M."/>
        </authorList>
    </citation>
    <scope>NUCLEOTIDE SEQUENCE</scope>
</reference>
<evidence type="ECO:0000256" key="4">
    <source>
        <dbReference type="ARBA" id="ARBA00022989"/>
    </source>
</evidence>